<dbReference type="AlphaFoldDB" id="A0A3L6PCU0"/>
<comment type="caution">
    <text evidence="2">The sequence shown here is derived from an EMBL/GenBank/DDBJ whole genome shotgun (WGS) entry which is preliminary data.</text>
</comment>
<evidence type="ECO:0000313" key="3">
    <source>
        <dbReference type="Proteomes" id="UP000275267"/>
    </source>
</evidence>
<dbReference type="Pfam" id="PF00226">
    <property type="entry name" value="DnaJ"/>
    <property type="match status" value="1"/>
</dbReference>
<dbReference type="SUPFAM" id="SSF46565">
    <property type="entry name" value="Chaperone J-domain"/>
    <property type="match status" value="1"/>
</dbReference>
<dbReference type="EMBL" id="PQIB02000018">
    <property type="protein sequence ID" value="RLM54739.1"/>
    <property type="molecule type" value="Genomic_DNA"/>
</dbReference>
<dbReference type="CDD" id="cd06257">
    <property type="entry name" value="DnaJ"/>
    <property type="match status" value="1"/>
</dbReference>
<proteinExistence type="predicted"/>
<name>A0A3L6PCU0_PANMI</name>
<dbReference type="PROSITE" id="PS50076">
    <property type="entry name" value="DNAJ_2"/>
    <property type="match status" value="1"/>
</dbReference>
<gene>
    <name evidence="2" type="ORF">C2845_PM10G11210</name>
</gene>
<sequence>MESSSLDLEAQAQRAMAFAEQCFLAGDIAGARRCAQYALDTAPGLPGAEQALVAYDVHAAAAARGGSSTAPDWYAVLGLPHPQRLQLPDVLDAVTRDAIKAQYRRLCLLVHPDKNLSAAADGAFKLVQVAYDALSATPRPAATDRPMWEEELFCFWQTADDDYDAAAGGTQAGPDSSAKATSGCSTASARADTAAAGTQAAPGLSVTAATTELPAIAILLVLQVAYCSRSTGGLFGVRRR</sequence>
<dbReference type="InterPro" id="IPR001623">
    <property type="entry name" value="DnaJ_domain"/>
</dbReference>
<reference evidence="3" key="1">
    <citation type="journal article" date="2019" name="Nat. Commun.">
        <title>The genome of broomcorn millet.</title>
        <authorList>
            <person name="Zou C."/>
            <person name="Miki D."/>
            <person name="Li D."/>
            <person name="Tang Q."/>
            <person name="Xiao L."/>
            <person name="Rajput S."/>
            <person name="Deng P."/>
            <person name="Jia W."/>
            <person name="Huang R."/>
            <person name="Zhang M."/>
            <person name="Sun Y."/>
            <person name="Hu J."/>
            <person name="Fu X."/>
            <person name="Schnable P.S."/>
            <person name="Li F."/>
            <person name="Zhang H."/>
            <person name="Feng B."/>
            <person name="Zhu X."/>
            <person name="Liu R."/>
            <person name="Schnable J.C."/>
            <person name="Zhu J.-K."/>
            <person name="Zhang H."/>
        </authorList>
    </citation>
    <scope>NUCLEOTIDE SEQUENCE [LARGE SCALE GENOMIC DNA]</scope>
</reference>
<dbReference type="Proteomes" id="UP000275267">
    <property type="component" value="Unassembled WGS sequence"/>
</dbReference>
<evidence type="ECO:0000259" key="1">
    <source>
        <dbReference type="PROSITE" id="PS50076"/>
    </source>
</evidence>
<feature type="domain" description="J" evidence="1">
    <location>
        <begin position="72"/>
        <end position="152"/>
    </location>
</feature>
<dbReference type="Gene3D" id="1.10.287.110">
    <property type="entry name" value="DnaJ domain"/>
    <property type="match status" value="1"/>
</dbReference>
<dbReference type="SMART" id="SM00271">
    <property type="entry name" value="DnaJ"/>
    <property type="match status" value="1"/>
</dbReference>
<dbReference type="GO" id="GO:0005783">
    <property type="term" value="C:endoplasmic reticulum"/>
    <property type="evidence" value="ECO:0007669"/>
    <property type="project" value="UniProtKB-ARBA"/>
</dbReference>
<dbReference type="PANTHER" id="PTHR44137:SF53">
    <property type="entry name" value="DNAJ DOMAIN CONTAINING PROTEIN, EXPRESSED"/>
    <property type="match status" value="1"/>
</dbReference>
<accession>A0A3L6PCU0</accession>
<organism evidence="2 3">
    <name type="scientific">Panicum miliaceum</name>
    <name type="common">Proso millet</name>
    <name type="synonym">Broomcorn millet</name>
    <dbReference type="NCBI Taxonomy" id="4540"/>
    <lineage>
        <taxon>Eukaryota</taxon>
        <taxon>Viridiplantae</taxon>
        <taxon>Streptophyta</taxon>
        <taxon>Embryophyta</taxon>
        <taxon>Tracheophyta</taxon>
        <taxon>Spermatophyta</taxon>
        <taxon>Magnoliopsida</taxon>
        <taxon>Liliopsida</taxon>
        <taxon>Poales</taxon>
        <taxon>Poaceae</taxon>
        <taxon>PACMAD clade</taxon>
        <taxon>Panicoideae</taxon>
        <taxon>Panicodae</taxon>
        <taxon>Paniceae</taxon>
        <taxon>Panicinae</taxon>
        <taxon>Panicum</taxon>
        <taxon>Panicum sect. Panicum</taxon>
    </lineage>
</organism>
<dbReference type="InterPro" id="IPR036869">
    <property type="entry name" value="J_dom_sf"/>
</dbReference>
<dbReference type="PANTHER" id="PTHR44137">
    <property type="entry name" value="BNAC03G44070D PROTEIN"/>
    <property type="match status" value="1"/>
</dbReference>
<dbReference type="OrthoDB" id="10250354at2759"/>
<keyword evidence="3" id="KW-1185">Reference proteome</keyword>
<evidence type="ECO:0000313" key="2">
    <source>
        <dbReference type="EMBL" id="RLM54739.1"/>
    </source>
</evidence>
<protein>
    <recommendedName>
        <fullName evidence="1">J domain-containing protein</fullName>
    </recommendedName>
</protein>